<evidence type="ECO:0000313" key="3">
    <source>
        <dbReference type="EMBL" id="MBB2975266.1"/>
    </source>
</evidence>
<evidence type="ECO:0000256" key="1">
    <source>
        <dbReference type="SAM" id="Phobius"/>
    </source>
</evidence>
<dbReference type="EC" id="3.6.1.27" evidence="3"/>
<sequence length="231" mass="24865">MPELPKGATAGEPDAQEPAAPDFRRPIALAVGVSATVAFVILRLVIALGDTKPLAVDLWWHDAMVGTLTDVGVVVAWVPGIIGGTLGMIVIGSLVVALFFIRKRPWDAATLASAIIIVVAIGAPMAAVIARVRPSDSLAESVDTSFPSGHTAVATTFVIILSLILRRWYVWAVGIAWVLLMMWSRTYLHAHWLSDVVAGMLEGIAVATLVWCAVEVVRDRRAIRSQRERMV</sequence>
<evidence type="ECO:0000313" key="4">
    <source>
        <dbReference type="Proteomes" id="UP000529310"/>
    </source>
</evidence>
<dbReference type="PANTHER" id="PTHR14969">
    <property type="entry name" value="SPHINGOSINE-1-PHOSPHATE PHOSPHOHYDROLASE"/>
    <property type="match status" value="1"/>
</dbReference>
<comment type="caution">
    <text evidence="3">The sequence shown here is derived from an EMBL/GenBank/DDBJ whole genome shotgun (WGS) entry which is preliminary data.</text>
</comment>
<feature type="transmembrane region" description="Helical" evidence="1">
    <location>
        <begin position="168"/>
        <end position="184"/>
    </location>
</feature>
<reference evidence="3 4" key="1">
    <citation type="submission" date="2020-08" db="EMBL/GenBank/DDBJ databases">
        <title>Sequencing the genomes of 1000 actinobacteria strains.</title>
        <authorList>
            <person name="Klenk H.-P."/>
        </authorList>
    </citation>
    <scope>NUCLEOTIDE SEQUENCE [LARGE SCALE GENOMIC DNA]</scope>
    <source>
        <strain evidence="3 4">DSM 27099</strain>
    </source>
</reference>
<protein>
    <submittedName>
        <fullName evidence="3">Undecaprenyl-diphosphatase</fullName>
        <ecNumber evidence="3">3.6.1.27</ecNumber>
    </submittedName>
</protein>
<dbReference type="SUPFAM" id="SSF48317">
    <property type="entry name" value="Acid phosphatase/Vanadium-dependent haloperoxidase"/>
    <property type="match status" value="1"/>
</dbReference>
<feature type="transmembrane region" description="Helical" evidence="1">
    <location>
        <begin position="196"/>
        <end position="217"/>
    </location>
</feature>
<dbReference type="Pfam" id="PF01569">
    <property type="entry name" value="PAP2"/>
    <property type="match status" value="1"/>
</dbReference>
<keyword evidence="3" id="KW-0378">Hydrolase</keyword>
<dbReference type="AlphaFoldDB" id="A0A7W4YN21"/>
<gene>
    <name evidence="3" type="ORF">FHX49_000832</name>
</gene>
<dbReference type="SMART" id="SM00014">
    <property type="entry name" value="acidPPc"/>
    <property type="match status" value="1"/>
</dbReference>
<keyword evidence="1" id="KW-1133">Transmembrane helix</keyword>
<dbReference type="RefSeq" id="WP_165140084.1">
    <property type="nucleotide sequence ID" value="NZ_CP049255.1"/>
</dbReference>
<dbReference type="Gene3D" id="1.20.144.10">
    <property type="entry name" value="Phosphatidic acid phosphatase type 2/haloperoxidase"/>
    <property type="match status" value="1"/>
</dbReference>
<feature type="domain" description="Phosphatidic acid phosphatase type 2/haloperoxidase" evidence="2">
    <location>
        <begin position="108"/>
        <end position="211"/>
    </location>
</feature>
<dbReference type="GO" id="GO:0050380">
    <property type="term" value="F:undecaprenyl-diphosphatase activity"/>
    <property type="evidence" value="ECO:0007669"/>
    <property type="project" value="UniProtKB-EC"/>
</dbReference>
<keyword evidence="1" id="KW-0812">Transmembrane</keyword>
<dbReference type="PANTHER" id="PTHR14969:SF13">
    <property type="entry name" value="AT30094P"/>
    <property type="match status" value="1"/>
</dbReference>
<dbReference type="Proteomes" id="UP000529310">
    <property type="component" value="Unassembled WGS sequence"/>
</dbReference>
<dbReference type="InterPro" id="IPR000326">
    <property type="entry name" value="PAP2/HPO"/>
</dbReference>
<evidence type="ECO:0000259" key="2">
    <source>
        <dbReference type="SMART" id="SM00014"/>
    </source>
</evidence>
<dbReference type="CDD" id="cd03392">
    <property type="entry name" value="PAP2_like_2"/>
    <property type="match status" value="1"/>
</dbReference>
<name>A0A7W4YN21_9MICO</name>
<dbReference type="GO" id="GO:0042392">
    <property type="term" value="F:sphingosine-1-phosphate phosphatase activity"/>
    <property type="evidence" value="ECO:0007669"/>
    <property type="project" value="TreeGrafter"/>
</dbReference>
<organism evidence="3 4">
    <name type="scientific">Microbacterium endophyticum</name>
    <dbReference type="NCBI Taxonomy" id="1526412"/>
    <lineage>
        <taxon>Bacteria</taxon>
        <taxon>Bacillati</taxon>
        <taxon>Actinomycetota</taxon>
        <taxon>Actinomycetes</taxon>
        <taxon>Micrococcales</taxon>
        <taxon>Microbacteriaceae</taxon>
        <taxon>Microbacterium</taxon>
    </lineage>
</organism>
<feature type="transmembrane region" description="Helical" evidence="1">
    <location>
        <begin position="108"/>
        <end position="132"/>
    </location>
</feature>
<keyword evidence="1" id="KW-0472">Membrane</keyword>
<feature type="transmembrane region" description="Helical" evidence="1">
    <location>
        <begin position="74"/>
        <end position="101"/>
    </location>
</feature>
<feature type="transmembrane region" description="Helical" evidence="1">
    <location>
        <begin position="27"/>
        <end position="49"/>
    </location>
</feature>
<proteinExistence type="predicted"/>
<dbReference type="InterPro" id="IPR036938">
    <property type="entry name" value="PAP2/HPO_sf"/>
</dbReference>
<accession>A0A7W4YN21</accession>
<feature type="transmembrane region" description="Helical" evidence="1">
    <location>
        <begin position="144"/>
        <end position="161"/>
    </location>
</feature>
<dbReference type="EMBL" id="JACHWQ010000002">
    <property type="protein sequence ID" value="MBB2975266.1"/>
    <property type="molecule type" value="Genomic_DNA"/>
</dbReference>
<keyword evidence="4" id="KW-1185">Reference proteome</keyword>